<keyword evidence="2" id="KW-1185">Reference proteome</keyword>
<name>A0ABY0XRU8_9PSED</name>
<dbReference type="EMBL" id="FNRV01000001">
    <property type="protein sequence ID" value="SEC01030.1"/>
    <property type="molecule type" value="Genomic_DNA"/>
</dbReference>
<dbReference type="RefSeq" id="WP_090463510.1">
    <property type="nucleotide sequence ID" value="NZ_FNRV01000001.1"/>
</dbReference>
<protein>
    <submittedName>
        <fullName evidence="1">Uncharacterized protein</fullName>
    </submittedName>
</protein>
<organism evidence="1 2">
    <name type="scientific">Pseudomonas mohnii</name>
    <dbReference type="NCBI Taxonomy" id="395600"/>
    <lineage>
        <taxon>Bacteria</taxon>
        <taxon>Pseudomonadati</taxon>
        <taxon>Pseudomonadota</taxon>
        <taxon>Gammaproteobacteria</taxon>
        <taxon>Pseudomonadales</taxon>
        <taxon>Pseudomonadaceae</taxon>
        <taxon>Pseudomonas</taxon>
    </lineage>
</organism>
<evidence type="ECO:0000313" key="1">
    <source>
        <dbReference type="EMBL" id="SEC01030.1"/>
    </source>
</evidence>
<dbReference type="Proteomes" id="UP000199665">
    <property type="component" value="Unassembled WGS sequence"/>
</dbReference>
<proteinExistence type="predicted"/>
<comment type="caution">
    <text evidence="1">The sequence shown here is derived from an EMBL/GenBank/DDBJ whole genome shotgun (WGS) entry which is preliminary data.</text>
</comment>
<gene>
    <name evidence="1" type="ORF">SAMN05216205_1225</name>
</gene>
<reference evidence="1 2" key="1">
    <citation type="submission" date="2016-10" db="EMBL/GenBank/DDBJ databases">
        <authorList>
            <person name="Varghese N."/>
            <person name="Submissions S."/>
        </authorList>
    </citation>
    <scope>NUCLEOTIDE SEQUENCE [LARGE SCALE GENOMIC DNA]</scope>
    <source>
        <strain evidence="1 2">DSM 18327</strain>
    </source>
</reference>
<evidence type="ECO:0000313" key="2">
    <source>
        <dbReference type="Proteomes" id="UP000199665"/>
    </source>
</evidence>
<accession>A0ABY0XRU8</accession>
<sequence length="60" mass="6392">MPLNNPKQELKRDLKDAAAALEHADTLALMMLISGLYAGDRLSALADEVMAGRIVRGKAG</sequence>